<feature type="region of interest" description="Disordered" evidence="1">
    <location>
        <begin position="114"/>
        <end position="136"/>
    </location>
</feature>
<organism evidence="2 3">
    <name type="scientific">Cytospora leucostoma</name>
    <dbReference type="NCBI Taxonomy" id="1230097"/>
    <lineage>
        <taxon>Eukaryota</taxon>
        <taxon>Fungi</taxon>
        <taxon>Dikarya</taxon>
        <taxon>Ascomycota</taxon>
        <taxon>Pezizomycotina</taxon>
        <taxon>Sordariomycetes</taxon>
        <taxon>Sordariomycetidae</taxon>
        <taxon>Diaporthales</taxon>
        <taxon>Cytosporaceae</taxon>
        <taxon>Cytospora</taxon>
    </lineage>
</organism>
<gene>
    <name evidence="2" type="ORF">VPNG_06503</name>
</gene>
<evidence type="ECO:0000313" key="2">
    <source>
        <dbReference type="EMBL" id="ROW09995.1"/>
    </source>
</evidence>
<feature type="compositionally biased region" description="Low complexity" evidence="1">
    <location>
        <begin position="114"/>
        <end position="126"/>
    </location>
</feature>
<feature type="compositionally biased region" description="Acidic residues" evidence="1">
    <location>
        <begin position="250"/>
        <end position="260"/>
    </location>
</feature>
<feature type="region of interest" description="Disordered" evidence="1">
    <location>
        <begin position="158"/>
        <end position="290"/>
    </location>
</feature>
<reference evidence="2 3" key="1">
    <citation type="submission" date="2015-09" db="EMBL/GenBank/DDBJ databases">
        <title>Host preference determinants of Valsa canker pathogens revealed by comparative genomics.</title>
        <authorList>
            <person name="Yin Z."/>
            <person name="Huang L."/>
        </authorList>
    </citation>
    <scope>NUCLEOTIDE SEQUENCE [LARGE SCALE GENOMIC DNA]</scope>
    <source>
        <strain evidence="2 3">SXYLt</strain>
    </source>
</reference>
<dbReference type="InParanoid" id="A0A423X268"/>
<evidence type="ECO:0000313" key="3">
    <source>
        <dbReference type="Proteomes" id="UP000285146"/>
    </source>
</evidence>
<protein>
    <submittedName>
        <fullName evidence="2">Uncharacterized protein</fullName>
    </submittedName>
</protein>
<evidence type="ECO:0000256" key="1">
    <source>
        <dbReference type="SAM" id="MobiDB-lite"/>
    </source>
</evidence>
<feature type="compositionally biased region" description="Low complexity" evidence="1">
    <location>
        <begin position="192"/>
        <end position="204"/>
    </location>
</feature>
<proteinExistence type="predicted"/>
<dbReference type="EMBL" id="LKEB01000029">
    <property type="protein sequence ID" value="ROW09995.1"/>
    <property type="molecule type" value="Genomic_DNA"/>
</dbReference>
<dbReference type="OrthoDB" id="4121058at2759"/>
<accession>A0A423X268</accession>
<dbReference type="STRING" id="1230097.A0A423X268"/>
<keyword evidence="3" id="KW-1185">Reference proteome</keyword>
<feature type="compositionally biased region" description="Low complexity" evidence="1">
    <location>
        <begin position="167"/>
        <end position="185"/>
    </location>
</feature>
<sequence>MSVPPVEKDGFSYAVDSLYREASNHSRHRRATVPELKAHFSGKDTENRPGHWYEAQLLHYGLPPSKVKGTAHKRLFDAVTGKGGLTVPEHIKKIEADLKKEWNKKEREAKKVIKSASGAAAAAPAKGTKRKAEQASTNVNVNVSVQVSQTGAVKVDTVQPAAKRAKASGPSSASTTSKKTTTVASKAKKTTSTKSQKAVPAGKTAPPPKPAKPATKARAPAKSTTRRPAAPRTTSTQVPGVAPRSSQGGYDDDQSGDDYYSDGYDHDGYGSYTEQPQSEDYGSQPSPRRSLGILNGRYEVSCPLLEDNFPEYMNDYALIATLDGHSLWLKFDFGPATGLIKVERPYEASEDGVMAFWRGFAFDRDNKRRFFNVDTIYRAGPVNRLYFLGGGHIEGVITYDGIEVRFDAYRLPGQSMTSEISPSQARAEWARLEQNVGTYW</sequence>
<feature type="compositionally biased region" description="Polar residues" evidence="1">
    <location>
        <begin position="273"/>
        <end position="287"/>
    </location>
</feature>
<feature type="compositionally biased region" description="Low complexity" evidence="1">
    <location>
        <begin position="212"/>
        <end position="234"/>
    </location>
</feature>
<name>A0A423X268_9PEZI</name>
<comment type="caution">
    <text evidence="2">The sequence shown here is derived from an EMBL/GenBank/DDBJ whole genome shotgun (WGS) entry which is preliminary data.</text>
</comment>
<dbReference type="Proteomes" id="UP000285146">
    <property type="component" value="Unassembled WGS sequence"/>
</dbReference>
<dbReference type="AlphaFoldDB" id="A0A423X268"/>